<dbReference type="GO" id="GO:0003677">
    <property type="term" value="F:DNA binding"/>
    <property type="evidence" value="ECO:0007669"/>
    <property type="project" value="InterPro"/>
</dbReference>
<dbReference type="GO" id="GO:0006310">
    <property type="term" value="P:DNA recombination"/>
    <property type="evidence" value="ECO:0007669"/>
    <property type="project" value="InterPro"/>
</dbReference>
<gene>
    <name evidence="2" type="ORF">UFOVP1607_28</name>
    <name evidence="1" type="ORF">UFOVP352_34</name>
</gene>
<evidence type="ECO:0000313" key="2">
    <source>
        <dbReference type="EMBL" id="CAB4218568.1"/>
    </source>
</evidence>
<dbReference type="InterPro" id="IPR018330">
    <property type="entry name" value="RecT_fam"/>
</dbReference>
<dbReference type="NCBIfam" id="TIGR01913">
    <property type="entry name" value="bet_lambda"/>
    <property type="match status" value="1"/>
</dbReference>
<sequence>MNQNLQVLTQKLATKLNIDSANGLVDTLKATVFKGPVTEDQMIALMVVANQYGLNPWTKEIYAFPDKNNGIVPVVGVDGWARIINTHSQFDGMEFEQDNESCTCIIYRKDRSHPISVTEYLSECFRNPVTKNGVTYVSPWQSHPKRMLRHKAMIQCARLAFGYTGIFDQDEAERILDAQSARPMSSRNPADMIVGEESDSYREYENKYLPIVRQAAQNGQQALSEVFETLPKDHKKKFWQLHQEELKRLASESVIIDVEVKNVD</sequence>
<evidence type="ECO:0000313" key="1">
    <source>
        <dbReference type="EMBL" id="CAB4139702.1"/>
    </source>
</evidence>
<dbReference type="Pfam" id="PF03837">
    <property type="entry name" value="RecT"/>
    <property type="match status" value="1"/>
</dbReference>
<protein>
    <submittedName>
        <fullName evidence="1">Bet_lambda, phage recombination protein Bet</fullName>
    </submittedName>
</protein>
<reference evidence="1" key="1">
    <citation type="submission" date="2020-04" db="EMBL/GenBank/DDBJ databases">
        <authorList>
            <person name="Chiriac C."/>
            <person name="Salcher M."/>
            <person name="Ghai R."/>
            <person name="Kavagutti S V."/>
        </authorList>
    </citation>
    <scope>NUCLEOTIDE SEQUENCE</scope>
</reference>
<dbReference type="EMBL" id="LR796365">
    <property type="protein sequence ID" value="CAB4139702.1"/>
    <property type="molecule type" value="Genomic_DNA"/>
</dbReference>
<proteinExistence type="predicted"/>
<dbReference type="InterPro" id="IPR010183">
    <property type="entry name" value="Phage_lambda_Bet"/>
</dbReference>
<accession>A0A6J5M0L1</accession>
<organism evidence="1">
    <name type="scientific">uncultured Caudovirales phage</name>
    <dbReference type="NCBI Taxonomy" id="2100421"/>
    <lineage>
        <taxon>Viruses</taxon>
        <taxon>Duplodnaviria</taxon>
        <taxon>Heunggongvirae</taxon>
        <taxon>Uroviricota</taxon>
        <taxon>Caudoviricetes</taxon>
        <taxon>Peduoviridae</taxon>
        <taxon>Maltschvirus</taxon>
        <taxon>Maltschvirus maltsch</taxon>
    </lineage>
</organism>
<name>A0A6J5M0L1_9CAUD</name>
<dbReference type="EMBL" id="LR797466">
    <property type="protein sequence ID" value="CAB4218568.1"/>
    <property type="molecule type" value="Genomic_DNA"/>
</dbReference>